<dbReference type="AlphaFoldDB" id="A0AA96LD78"/>
<dbReference type="PROSITE" id="PS51257">
    <property type="entry name" value="PROKAR_LIPOPROTEIN"/>
    <property type="match status" value="1"/>
</dbReference>
<accession>A0AA96LD78</accession>
<sequence length="183" mass="19227">MKRYPLLIATVITSAYLLAGCGQADKQAGHDDHTVHLSNPDSSGAGAVPLKAGQVQLPNGDLQEKTASADQLPAFLKGQPDRMVKAYQAAAKNTDLLRYIPCYCGCGESAGHGSNQNCFVKEVAADGSVVWDDHGTRCGVCVTIAETAVKMKQDGKPAKEIRAAIDKAYGKGFAPPTKTPLPS</sequence>
<evidence type="ECO:0000313" key="2">
    <source>
        <dbReference type="EMBL" id="WNQ11014.1"/>
    </source>
</evidence>
<dbReference type="InterPro" id="IPR025673">
    <property type="entry name" value="PCYCGC"/>
</dbReference>
<evidence type="ECO:0000313" key="3">
    <source>
        <dbReference type="Proteomes" id="UP001305702"/>
    </source>
</evidence>
<dbReference type="KEGG" id="paun:MJA45_25920"/>
<organism evidence="2 3">
    <name type="scientific">Paenibacillus aurantius</name>
    <dbReference type="NCBI Taxonomy" id="2918900"/>
    <lineage>
        <taxon>Bacteria</taxon>
        <taxon>Bacillati</taxon>
        <taxon>Bacillota</taxon>
        <taxon>Bacilli</taxon>
        <taxon>Bacillales</taxon>
        <taxon>Paenibacillaceae</taxon>
        <taxon>Paenibacillus</taxon>
    </lineage>
</organism>
<dbReference type="Proteomes" id="UP001305702">
    <property type="component" value="Chromosome"/>
</dbReference>
<dbReference type="EMBL" id="CP130318">
    <property type="protein sequence ID" value="WNQ11014.1"/>
    <property type="molecule type" value="Genomic_DNA"/>
</dbReference>
<feature type="chain" id="PRO_5041744657" evidence="1">
    <location>
        <begin position="20"/>
        <end position="183"/>
    </location>
</feature>
<feature type="signal peptide" evidence="1">
    <location>
        <begin position="1"/>
        <end position="19"/>
    </location>
</feature>
<gene>
    <name evidence="2" type="ORF">MJA45_25920</name>
</gene>
<keyword evidence="1" id="KW-0732">Signal</keyword>
<proteinExistence type="predicted"/>
<protein>
    <submittedName>
        <fullName evidence="2">PCYCGC motif-containing (Lipo)protein</fullName>
    </submittedName>
</protein>
<keyword evidence="3" id="KW-1185">Reference proteome</keyword>
<dbReference type="RefSeq" id="WP_315604790.1">
    <property type="nucleotide sequence ID" value="NZ_CP130318.1"/>
</dbReference>
<dbReference type="Pfam" id="PF13798">
    <property type="entry name" value="PCYCGC"/>
    <property type="match status" value="1"/>
</dbReference>
<evidence type="ECO:0000256" key="1">
    <source>
        <dbReference type="SAM" id="SignalP"/>
    </source>
</evidence>
<reference evidence="2 3" key="1">
    <citation type="submission" date="2022-02" db="EMBL/GenBank/DDBJ databases">
        <title>Paenibacillus sp. MBLB1776 Whole Genome Shotgun Sequencing.</title>
        <authorList>
            <person name="Hwang C.Y."/>
            <person name="Cho E.-S."/>
            <person name="Seo M.-J."/>
        </authorList>
    </citation>
    <scope>NUCLEOTIDE SEQUENCE [LARGE SCALE GENOMIC DNA]</scope>
    <source>
        <strain evidence="2 3">MBLB1776</strain>
    </source>
</reference>
<name>A0AA96LD78_9BACL</name>